<keyword evidence="4" id="KW-0677">Repeat</keyword>
<protein>
    <recommendedName>
        <fullName evidence="9">Dynein intermediate chain</fullName>
    </recommendedName>
</protein>
<dbReference type="GO" id="GO:0045504">
    <property type="term" value="F:dynein heavy chain binding"/>
    <property type="evidence" value="ECO:0007669"/>
    <property type="project" value="TreeGrafter"/>
</dbReference>
<evidence type="ECO:0000313" key="8">
    <source>
        <dbReference type="Proteomes" id="UP001166286"/>
    </source>
</evidence>
<dbReference type="InterPro" id="IPR015943">
    <property type="entry name" value="WD40/YVTN_repeat-like_dom_sf"/>
</dbReference>
<evidence type="ECO:0008006" key="9">
    <source>
        <dbReference type="Google" id="ProtNLM"/>
    </source>
</evidence>
<dbReference type="EMBL" id="JAFEKC020000014">
    <property type="protein sequence ID" value="KAK0511137.1"/>
    <property type="molecule type" value="Genomic_DNA"/>
</dbReference>
<dbReference type="PANTHER" id="PTHR12442">
    <property type="entry name" value="DYNEIN INTERMEDIATE CHAIN"/>
    <property type="match status" value="1"/>
</dbReference>
<dbReference type="SUPFAM" id="SSF50978">
    <property type="entry name" value="WD40 repeat-like"/>
    <property type="match status" value="1"/>
</dbReference>
<dbReference type="InterPro" id="IPR050687">
    <property type="entry name" value="Dynein_IC"/>
</dbReference>
<dbReference type="Pfam" id="PF00400">
    <property type="entry name" value="WD40"/>
    <property type="match status" value="2"/>
</dbReference>
<dbReference type="PANTHER" id="PTHR12442:SF22">
    <property type="entry name" value="CYTOPLASMIC DYNEIN 1 INTERMEDIATE CHAIN-RELATED"/>
    <property type="match status" value="1"/>
</dbReference>
<reference evidence="7" key="1">
    <citation type="submission" date="2023-03" db="EMBL/GenBank/DDBJ databases">
        <title>Complete genome of Cladonia borealis.</title>
        <authorList>
            <person name="Park H."/>
        </authorList>
    </citation>
    <scope>NUCLEOTIDE SEQUENCE</scope>
    <source>
        <strain evidence="7">ANT050790</strain>
    </source>
</reference>
<dbReference type="GO" id="GO:0045503">
    <property type="term" value="F:dynein light chain binding"/>
    <property type="evidence" value="ECO:0007669"/>
    <property type="project" value="TreeGrafter"/>
</dbReference>
<evidence type="ECO:0000256" key="6">
    <source>
        <dbReference type="SAM" id="MobiDB-lite"/>
    </source>
</evidence>
<evidence type="ECO:0000313" key="7">
    <source>
        <dbReference type="EMBL" id="KAK0511137.1"/>
    </source>
</evidence>
<feature type="compositionally biased region" description="Acidic residues" evidence="6">
    <location>
        <begin position="277"/>
        <end position="286"/>
    </location>
</feature>
<proteinExistence type="predicted"/>
<comment type="caution">
    <text evidence="7">The sequence shown here is derived from an EMBL/GenBank/DDBJ whole genome shotgun (WGS) entry which is preliminary data.</text>
</comment>
<keyword evidence="3 5" id="KW-0853">WD repeat</keyword>
<feature type="compositionally biased region" description="Basic and acidic residues" evidence="6">
    <location>
        <begin position="188"/>
        <end position="198"/>
    </location>
</feature>
<dbReference type="Proteomes" id="UP001166286">
    <property type="component" value="Unassembled WGS sequence"/>
</dbReference>
<name>A0AA39V0N5_9LECA</name>
<feature type="compositionally biased region" description="Low complexity" evidence="6">
    <location>
        <begin position="106"/>
        <end position="122"/>
    </location>
</feature>
<dbReference type="InterPro" id="IPR001680">
    <property type="entry name" value="WD40_rpt"/>
</dbReference>
<feature type="region of interest" description="Disordered" evidence="6">
    <location>
        <begin position="274"/>
        <end position="294"/>
    </location>
</feature>
<dbReference type="AlphaFoldDB" id="A0AA39V0N5"/>
<evidence type="ECO:0000256" key="1">
    <source>
        <dbReference type="ARBA" id="ARBA00004496"/>
    </source>
</evidence>
<feature type="compositionally biased region" description="Basic and acidic residues" evidence="6">
    <location>
        <begin position="1"/>
        <end position="37"/>
    </location>
</feature>
<accession>A0AA39V0N5</accession>
<keyword evidence="2" id="KW-0963">Cytoplasm</keyword>
<dbReference type="InterPro" id="IPR036322">
    <property type="entry name" value="WD40_repeat_dom_sf"/>
</dbReference>
<evidence type="ECO:0000256" key="5">
    <source>
        <dbReference type="PROSITE-ProRule" id="PRU00221"/>
    </source>
</evidence>
<organism evidence="7 8">
    <name type="scientific">Cladonia borealis</name>
    <dbReference type="NCBI Taxonomy" id="184061"/>
    <lineage>
        <taxon>Eukaryota</taxon>
        <taxon>Fungi</taxon>
        <taxon>Dikarya</taxon>
        <taxon>Ascomycota</taxon>
        <taxon>Pezizomycotina</taxon>
        <taxon>Lecanoromycetes</taxon>
        <taxon>OSLEUM clade</taxon>
        <taxon>Lecanoromycetidae</taxon>
        <taxon>Lecanorales</taxon>
        <taxon>Lecanorineae</taxon>
        <taxon>Cladoniaceae</taxon>
        <taxon>Cladonia</taxon>
    </lineage>
</organism>
<dbReference type="SMART" id="SM00320">
    <property type="entry name" value="WD40"/>
    <property type="match status" value="4"/>
</dbReference>
<evidence type="ECO:0000256" key="3">
    <source>
        <dbReference type="ARBA" id="ARBA00022574"/>
    </source>
</evidence>
<evidence type="ECO:0000256" key="2">
    <source>
        <dbReference type="ARBA" id="ARBA00022490"/>
    </source>
</evidence>
<dbReference type="Gene3D" id="2.130.10.10">
    <property type="entry name" value="YVTN repeat-like/Quinoprotein amine dehydrogenase"/>
    <property type="match status" value="2"/>
</dbReference>
<feature type="region of interest" description="Disordered" evidence="6">
    <location>
        <begin position="1"/>
        <end position="198"/>
    </location>
</feature>
<comment type="subcellular location">
    <subcellularLocation>
        <location evidence="1">Cytoplasm</location>
    </subcellularLocation>
</comment>
<keyword evidence="8" id="KW-1185">Reference proteome</keyword>
<feature type="compositionally biased region" description="Polar residues" evidence="6">
    <location>
        <begin position="145"/>
        <end position="156"/>
    </location>
</feature>
<feature type="repeat" description="WD" evidence="5">
    <location>
        <begin position="515"/>
        <end position="555"/>
    </location>
</feature>
<sequence length="703" mass="77085">MQRRDEIAAKKAKLAELRRQREEREQRHKESGRRESILGDPSEGRSATPSRTTDRKELDSFIETLVGDRASATSSPAGRKSRPSSTFGAGGVGAETYERASSGSRPPAQYASTAAQTTAAAPGESTHDQASGPTKAKVEIPTYSKAVQTSEPWSPQRQRRVSGGFSDSEGDQSPTPRSPRASKRLNRRERERDEELRQNLRREIEEELKAVRGLSLDGTIPSGPSNFPARALTDEEANAVTVSEEFLDFVERSSKVIEKALDQDYDVLADYALDGADGNDEDEDEGYGSSTGKRGRRIKQVAQFYDERWSKKRMISDMCFSPKFPELLLASYTKNPSAPQDPSGLLQIWNMHLHSRPEYTFHSTSDILTAKFSPFHPSLIIGGSYSGQVLLWDTRSRTPLPVQKTPLTGASTGGHTHPVYSISLVGTQNANNIISCSTDGVVCGWTVDMLSLPQEYLELMTPPPSKTEDLSPTCMSFPISDPTSFLVGTEEGTIYPCHRYDRAGAKAGVDTRLRYRGHAAPVMSLDFHPARGPVDLGDLVLSSALDWTVKLWKTRAPISTAVTTTSTSILNPAANNEQTVEPLFEFSREDVVYDARWSPHKPGVFASVDGGGNVEVWDLTIDTEVPVTRTTPNVARSIQGGYVAKSLEKVTWEEKEGKRLGVGGAAGVVTVFEVDGELAGESVRNEEWTRMKRLIGRVEAGGR</sequence>
<dbReference type="PROSITE" id="PS50082">
    <property type="entry name" value="WD_REPEATS_2"/>
    <property type="match status" value="1"/>
</dbReference>
<dbReference type="GO" id="GO:0010970">
    <property type="term" value="P:transport along microtubule"/>
    <property type="evidence" value="ECO:0007669"/>
    <property type="project" value="TreeGrafter"/>
</dbReference>
<dbReference type="GO" id="GO:0005868">
    <property type="term" value="C:cytoplasmic dynein complex"/>
    <property type="evidence" value="ECO:0007669"/>
    <property type="project" value="TreeGrafter"/>
</dbReference>
<dbReference type="GO" id="GO:0005737">
    <property type="term" value="C:cytoplasm"/>
    <property type="evidence" value="ECO:0007669"/>
    <property type="project" value="UniProtKB-SubCell"/>
</dbReference>
<dbReference type="FunFam" id="2.130.10.10:FF:000414">
    <property type="entry name" value="Cytoplasmic dynein intermediate chain"/>
    <property type="match status" value="1"/>
</dbReference>
<gene>
    <name evidence="7" type="ORF">JMJ35_006689</name>
</gene>
<evidence type="ECO:0000256" key="4">
    <source>
        <dbReference type="ARBA" id="ARBA00022737"/>
    </source>
</evidence>